<proteinExistence type="predicted"/>
<keyword evidence="1" id="KW-0812">Transmembrane</keyword>
<keyword evidence="1" id="KW-1133">Transmembrane helix</keyword>
<dbReference type="STRING" id="1437875.CFRA_07760"/>
<feature type="transmembrane region" description="Helical" evidence="1">
    <location>
        <begin position="25"/>
        <end position="46"/>
    </location>
</feature>
<reference evidence="2 3" key="1">
    <citation type="submission" date="2014-08" db="EMBL/GenBank/DDBJ databases">
        <title>Complete genome sequence of Corynebacterium frankenforstense ST18(T) (=DSM 45800(T)), isolated from raw cow milk.</title>
        <authorList>
            <person name="Ruckert C."/>
            <person name="Albersmeier A."/>
            <person name="Winkler A."/>
            <person name="Lipski A."/>
            <person name="Kalinowski J."/>
        </authorList>
    </citation>
    <scope>NUCLEOTIDE SEQUENCE [LARGE SCALE GENOMIC DNA]</scope>
    <source>
        <strain evidence="2 3">ST18</strain>
    </source>
</reference>
<sequence length="47" mass="4656">MFAVAGLMVGATISAYQNDAKKLTVFCALVAAAAVAAAVVMLIGGVR</sequence>
<name>A0A1L7CTI0_9CORY</name>
<keyword evidence="3" id="KW-1185">Reference proteome</keyword>
<protein>
    <submittedName>
        <fullName evidence="2">Membrane protein</fullName>
    </submittedName>
</protein>
<dbReference type="EMBL" id="CP009247">
    <property type="protein sequence ID" value="APT89175.1"/>
    <property type="molecule type" value="Genomic_DNA"/>
</dbReference>
<evidence type="ECO:0000256" key="1">
    <source>
        <dbReference type="SAM" id="Phobius"/>
    </source>
</evidence>
<gene>
    <name evidence="2" type="ORF">CFRA_07760</name>
</gene>
<evidence type="ECO:0000313" key="2">
    <source>
        <dbReference type="EMBL" id="APT89175.1"/>
    </source>
</evidence>
<evidence type="ECO:0000313" key="3">
    <source>
        <dbReference type="Proteomes" id="UP000185434"/>
    </source>
</evidence>
<organism evidence="2 3">
    <name type="scientific">Corynebacterium frankenforstense DSM 45800</name>
    <dbReference type="NCBI Taxonomy" id="1437875"/>
    <lineage>
        <taxon>Bacteria</taxon>
        <taxon>Bacillati</taxon>
        <taxon>Actinomycetota</taxon>
        <taxon>Actinomycetes</taxon>
        <taxon>Mycobacteriales</taxon>
        <taxon>Corynebacteriaceae</taxon>
        <taxon>Corynebacterium</taxon>
    </lineage>
</organism>
<dbReference type="AlphaFoldDB" id="A0A1L7CTI0"/>
<keyword evidence="1" id="KW-0472">Membrane</keyword>
<dbReference type="Proteomes" id="UP000185434">
    <property type="component" value="Chromosome"/>
</dbReference>
<accession>A0A1L7CTI0</accession>
<dbReference type="KEGG" id="cfk:CFRA_07760"/>